<keyword evidence="1" id="KW-1133">Transmembrane helix</keyword>
<name>A0AAW0LA70_QUESU</name>
<accession>A0AAW0LA70</accession>
<reference evidence="2 3" key="1">
    <citation type="journal article" date="2018" name="Sci. Data">
        <title>The draft genome sequence of cork oak.</title>
        <authorList>
            <person name="Ramos A.M."/>
            <person name="Usie A."/>
            <person name="Barbosa P."/>
            <person name="Barros P.M."/>
            <person name="Capote T."/>
            <person name="Chaves I."/>
            <person name="Simoes F."/>
            <person name="Abreu I."/>
            <person name="Carrasquinho I."/>
            <person name="Faro C."/>
            <person name="Guimaraes J.B."/>
            <person name="Mendonca D."/>
            <person name="Nobrega F."/>
            <person name="Rodrigues L."/>
            <person name="Saibo N.J.M."/>
            <person name="Varela M.C."/>
            <person name="Egas C."/>
            <person name="Matos J."/>
            <person name="Miguel C.M."/>
            <person name="Oliveira M.M."/>
            <person name="Ricardo C.P."/>
            <person name="Goncalves S."/>
        </authorList>
    </citation>
    <scope>NUCLEOTIDE SEQUENCE [LARGE SCALE GENOMIC DNA]</scope>
    <source>
        <strain evidence="3">cv. HL8</strain>
    </source>
</reference>
<proteinExistence type="predicted"/>
<keyword evidence="1" id="KW-0472">Membrane</keyword>
<gene>
    <name evidence="2" type="ORF">CFP56_005050</name>
</gene>
<comment type="caution">
    <text evidence="2">The sequence shown here is derived from an EMBL/GenBank/DDBJ whole genome shotgun (WGS) entry which is preliminary data.</text>
</comment>
<evidence type="ECO:0000256" key="1">
    <source>
        <dbReference type="SAM" id="Phobius"/>
    </source>
</evidence>
<dbReference type="Proteomes" id="UP000237347">
    <property type="component" value="Unassembled WGS sequence"/>
</dbReference>
<feature type="transmembrane region" description="Helical" evidence="1">
    <location>
        <begin position="68"/>
        <end position="89"/>
    </location>
</feature>
<keyword evidence="1" id="KW-0812">Transmembrane</keyword>
<evidence type="ECO:0000313" key="3">
    <source>
        <dbReference type="Proteomes" id="UP000237347"/>
    </source>
</evidence>
<feature type="transmembrane region" description="Helical" evidence="1">
    <location>
        <begin position="29"/>
        <end position="48"/>
    </location>
</feature>
<organism evidence="2 3">
    <name type="scientific">Quercus suber</name>
    <name type="common">Cork oak</name>
    <dbReference type="NCBI Taxonomy" id="58331"/>
    <lineage>
        <taxon>Eukaryota</taxon>
        <taxon>Viridiplantae</taxon>
        <taxon>Streptophyta</taxon>
        <taxon>Embryophyta</taxon>
        <taxon>Tracheophyta</taxon>
        <taxon>Spermatophyta</taxon>
        <taxon>Magnoliopsida</taxon>
        <taxon>eudicotyledons</taxon>
        <taxon>Gunneridae</taxon>
        <taxon>Pentapetalae</taxon>
        <taxon>rosids</taxon>
        <taxon>fabids</taxon>
        <taxon>Fagales</taxon>
        <taxon>Fagaceae</taxon>
        <taxon>Quercus</taxon>
    </lineage>
</organism>
<feature type="transmembrane region" description="Helical" evidence="1">
    <location>
        <begin position="101"/>
        <end position="119"/>
    </location>
</feature>
<sequence length="145" mass="16146">MKSLFSEPAALPTHLHHPGKDGLPNTITYLMYSIIFISYTNVSLSMLLSQEMVGRRPFLVFFIGRPIIYNVFLICSLIAFMSAYSSLMIQDKPSVERFCSYIAVASMLASLAIVLYAVVGSDSKASNYGAALWDTNIINQAFRRC</sequence>
<evidence type="ECO:0000313" key="2">
    <source>
        <dbReference type="EMBL" id="KAK7848439.1"/>
    </source>
</evidence>
<protein>
    <recommendedName>
        <fullName evidence="4">PGG domain-containing protein</fullName>
    </recommendedName>
</protein>
<evidence type="ECO:0008006" key="4">
    <source>
        <dbReference type="Google" id="ProtNLM"/>
    </source>
</evidence>
<dbReference type="AlphaFoldDB" id="A0AAW0LA70"/>
<keyword evidence="3" id="KW-1185">Reference proteome</keyword>
<dbReference type="EMBL" id="PKMF04000127">
    <property type="protein sequence ID" value="KAK7848439.1"/>
    <property type="molecule type" value="Genomic_DNA"/>
</dbReference>